<feature type="short sequence motif" description="Histidine triad motif" evidence="2">
    <location>
        <begin position="124"/>
        <end position="128"/>
    </location>
</feature>
<dbReference type="Proteomes" id="UP000323257">
    <property type="component" value="Unassembled WGS sequence"/>
</dbReference>
<comment type="caution">
    <text evidence="4">The sequence shown here is derived from an EMBL/GenBank/DDBJ whole genome shotgun (WGS) entry which is preliminary data.</text>
</comment>
<gene>
    <name evidence="4" type="ORF">BCM02_10832</name>
</gene>
<dbReference type="GO" id="GO:0009117">
    <property type="term" value="P:nucleotide metabolic process"/>
    <property type="evidence" value="ECO:0007669"/>
    <property type="project" value="TreeGrafter"/>
</dbReference>
<dbReference type="EMBL" id="VNHS01000008">
    <property type="protein sequence ID" value="TYP72378.1"/>
    <property type="molecule type" value="Genomic_DNA"/>
</dbReference>
<sequence>MLHAKSGYVYHGILYIILQLSDKGDANMPIDCLGCRIARGLEPGVQIVYENEWLACVLDIAPFNEGHLLILPKVHVLDVEEMELSTAHAIMEASRMLSVALKRAFRPDGITICQNGGRFNDLGHYHMHLIPRYEGDGFAWSDPLHSHGAEQRLERTREVLRGVLREPN</sequence>
<accession>A0A5S5C179</accession>
<dbReference type="Gene3D" id="3.30.428.10">
    <property type="entry name" value="HIT-like"/>
    <property type="match status" value="1"/>
</dbReference>
<feature type="active site" description="Tele-AMP-histidine intermediate" evidence="1">
    <location>
        <position position="128"/>
    </location>
</feature>
<evidence type="ECO:0000256" key="2">
    <source>
        <dbReference type="PROSITE-ProRule" id="PRU00464"/>
    </source>
</evidence>
<dbReference type="PANTHER" id="PTHR46648">
    <property type="entry name" value="HIT FAMILY PROTEIN 1"/>
    <property type="match status" value="1"/>
</dbReference>
<dbReference type="PANTHER" id="PTHR46648:SF1">
    <property type="entry name" value="ADENOSINE 5'-MONOPHOSPHORAMIDASE HNT1"/>
    <property type="match status" value="1"/>
</dbReference>
<dbReference type="InterPro" id="IPR036265">
    <property type="entry name" value="HIT-like_sf"/>
</dbReference>
<keyword evidence="4" id="KW-0378">Hydrolase</keyword>
<evidence type="ECO:0000259" key="3">
    <source>
        <dbReference type="PROSITE" id="PS51084"/>
    </source>
</evidence>
<proteinExistence type="predicted"/>
<evidence type="ECO:0000313" key="5">
    <source>
        <dbReference type="Proteomes" id="UP000323257"/>
    </source>
</evidence>
<feature type="domain" description="HIT" evidence="3">
    <location>
        <begin position="33"/>
        <end position="139"/>
    </location>
</feature>
<reference evidence="4 5" key="1">
    <citation type="submission" date="2019-07" db="EMBL/GenBank/DDBJ databases">
        <title>Genomic Encyclopedia of Type Strains, Phase III (KMG-III): the genomes of soil and plant-associated and newly described type strains.</title>
        <authorList>
            <person name="Whitman W."/>
        </authorList>
    </citation>
    <scope>NUCLEOTIDE SEQUENCE [LARGE SCALE GENOMIC DNA]</scope>
    <source>
        <strain evidence="4 5">BL24</strain>
    </source>
</reference>
<evidence type="ECO:0000313" key="4">
    <source>
        <dbReference type="EMBL" id="TYP72378.1"/>
    </source>
</evidence>
<name>A0A5S5C179_9BACL</name>
<dbReference type="AlphaFoldDB" id="A0A5S5C179"/>
<dbReference type="InterPro" id="IPR011146">
    <property type="entry name" value="HIT-like"/>
</dbReference>
<keyword evidence="5" id="KW-1185">Reference proteome</keyword>
<protein>
    <submittedName>
        <fullName evidence="4">Diadenosine tetraphosphate (Ap4A) HIT family hydrolase</fullName>
    </submittedName>
</protein>
<organism evidence="4 5">
    <name type="scientific">Paenibacillus methanolicus</name>
    <dbReference type="NCBI Taxonomy" id="582686"/>
    <lineage>
        <taxon>Bacteria</taxon>
        <taxon>Bacillati</taxon>
        <taxon>Bacillota</taxon>
        <taxon>Bacilli</taxon>
        <taxon>Bacillales</taxon>
        <taxon>Paenibacillaceae</taxon>
        <taxon>Paenibacillus</taxon>
    </lineage>
</organism>
<dbReference type="Pfam" id="PF01230">
    <property type="entry name" value="HIT"/>
    <property type="match status" value="1"/>
</dbReference>
<dbReference type="InterPro" id="IPR001310">
    <property type="entry name" value="Histidine_triad_HIT"/>
</dbReference>
<evidence type="ECO:0000256" key="1">
    <source>
        <dbReference type="PIRSR" id="PIRSR601310-1"/>
    </source>
</evidence>
<dbReference type="GO" id="GO:0016787">
    <property type="term" value="F:hydrolase activity"/>
    <property type="evidence" value="ECO:0007669"/>
    <property type="project" value="UniProtKB-KW"/>
</dbReference>
<dbReference type="PROSITE" id="PS51084">
    <property type="entry name" value="HIT_2"/>
    <property type="match status" value="1"/>
</dbReference>
<dbReference type="SUPFAM" id="SSF54197">
    <property type="entry name" value="HIT-like"/>
    <property type="match status" value="1"/>
</dbReference>